<evidence type="ECO:0000259" key="3">
    <source>
        <dbReference type="Pfam" id="PF07993"/>
    </source>
</evidence>
<dbReference type="PANTHER" id="PTHR44196:SF1">
    <property type="entry name" value="DEHYDROGENASE_REDUCTASE SDR FAMILY MEMBER 7B"/>
    <property type="match status" value="1"/>
</dbReference>
<accession>A0ABS4T662</accession>
<dbReference type="CDD" id="cd05233">
    <property type="entry name" value="SDR_c"/>
    <property type="match status" value="1"/>
</dbReference>
<dbReference type="CDD" id="cd05263">
    <property type="entry name" value="MupV_like_SDR_e"/>
    <property type="match status" value="1"/>
</dbReference>
<reference evidence="4 5" key="1">
    <citation type="submission" date="2021-03" db="EMBL/GenBank/DDBJ databases">
        <title>Sequencing the genomes of 1000 actinobacteria strains.</title>
        <authorList>
            <person name="Klenk H.-P."/>
        </authorList>
    </citation>
    <scope>NUCLEOTIDE SEQUENCE [LARGE SCALE GENOMIC DNA]</scope>
    <source>
        <strain evidence="4 5">DSM 46670</strain>
    </source>
</reference>
<dbReference type="Pfam" id="PF00106">
    <property type="entry name" value="adh_short"/>
    <property type="match status" value="1"/>
</dbReference>
<dbReference type="Pfam" id="PF07993">
    <property type="entry name" value="NAD_binding_4"/>
    <property type="match status" value="1"/>
</dbReference>
<evidence type="ECO:0000256" key="2">
    <source>
        <dbReference type="ARBA" id="ARBA00023002"/>
    </source>
</evidence>
<dbReference type="EMBL" id="JAGINW010000001">
    <property type="protein sequence ID" value="MBP2319957.1"/>
    <property type="molecule type" value="Genomic_DNA"/>
</dbReference>
<dbReference type="InterPro" id="IPR036291">
    <property type="entry name" value="NAD(P)-bd_dom_sf"/>
</dbReference>
<dbReference type="NCBIfam" id="NF005539">
    <property type="entry name" value="PRK07201.1"/>
    <property type="match status" value="1"/>
</dbReference>
<dbReference type="Proteomes" id="UP001519332">
    <property type="component" value="Unassembled WGS sequence"/>
</dbReference>
<feature type="domain" description="Thioester reductase (TE)" evidence="3">
    <location>
        <begin position="6"/>
        <end position="229"/>
    </location>
</feature>
<comment type="caution">
    <text evidence="4">The sequence shown here is derived from an EMBL/GenBank/DDBJ whole genome shotgun (WGS) entry which is preliminary data.</text>
</comment>
<name>A0ABS4T662_9PSEU</name>
<comment type="similarity">
    <text evidence="1">Belongs to the short-chain dehydrogenases/reductases (SDR) family.</text>
</comment>
<organism evidence="4 5">
    <name type="scientific">Kibdelosporangium banguiense</name>
    <dbReference type="NCBI Taxonomy" id="1365924"/>
    <lineage>
        <taxon>Bacteria</taxon>
        <taxon>Bacillati</taxon>
        <taxon>Actinomycetota</taxon>
        <taxon>Actinomycetes</taxon>
        <taxon>Pseudonocardiales</taxon>
        <taxon>Pseudonocardiaceae</taxon>
        <taxon>Kibdelosporangium</taxon>
    </lineage>
</organism>
<dbReference type="InterPro" id="IPR002347">
    <property type="entry name" value="SDR_fam"/>
</dbReference>
<protein>
    <submittedName>
        <fullName evidence="4">Thioester reductase-like protein/short-subunit dehydrogenase</fullName>
    </submittedName>
</protein>
<keyword evidence="5" id="KW-1185">Reference proteome</keyword>
<proteinExistence type="inferred from homology"/>
<dbReference type="RefSeq" id="WP_209633693.1">
    <property type="nucleotide sequence ID" value="NZ_JAGINW010000001.1"/>
</dbReference>
<gene>
    <name evidence="4" type="ORF">JOF56_000342</name>
</gene>
<dbReference type="PRINTS" id="PR00080">
    <property type="entry name" value="SDRFAMILY"/>
</dbReference>
<dbReference type="PRINTS" id="PR00081">
    <property type="entry name" value="GDHRDH"/>
</dbReference>
<dbReference type="InterPro" id="IPR013120">
    <property type="entry name" value="FAR_NAD-bd"/>
</dbReference>
<evidence type="ECO:0000256" key="1">
    <source>
        <dbReference type="ARBA" id="ARBA00006484"/>
    </source>
</evidence>
<evidence type="ECO:0000313" key="4">
    <source>
        <dbReference type="EMBL" id="MBP2319957.1"/>
    </source>
</evidence>
<sequence length="658" mass="71993">MSRYFLTGGTGFLGRALISRLVAQPDCQAVYVLVRAGSLARFDALARQWDTNRAIPVIGDLTEPGLGVSSIPGDIDHVVHLGAIYDFTASEQSNREVNVTGTRNVIDFAGQVHADWLHHVSSVAVAGDHHGRFTERDFDLGQQLPSPYHATKFAAEKLIREQRTVPWRVYRPAAVVGDSRTGQMDKIDGPYYFLPAITRLSRLPARLPLIVPQLGSTNIVPVDYVVDAMAHLIHAPAESGATYHLGAPRNQTLTDVYNAFAGPAGAPKIVASPRLAGVVRGGRMAGHLASQAIDRLPGGREARDAVLTELGIPPQVLPHLAMEPKFDTTATQEALAANGIEAPDLAAYAPRLLRYWSEHLDPYRVRRRIDRADPLAGRRILITGASSGIGRATALAVATRGAQVLLVARREDELNDVRREIMAAGGSASVYPCDLTDSASVNALIKQVLADHNAVDMLVNNAGRSIRRSVYLSVDRMHDFERTMALNYFAPLRLTLGLLPHMRERRFGHIVTVTTMGLQSDTPRFSAYLASKAAIEEFGRVAGRETLADGITFTSVRMPLVRTPMIETTNAYREMPAMSPKRAAQMVVDALVDRPEVESRPEGVAMELARLAAPRTSRRVANLLYRMMPETAPEARTRRQPPLATVAATLTRLVWRKL</sequence>
<keyword evidence="2" id="KW-0560">Oxidoreductase</keyword>
<dbReference type="InterPro" id="IPR057313">
    <property type="entry name" value="Maqu_2507-like"/>
</dbReference>
<dbReference type="PANTHER" id="PTHR44196">
    <property type="entry name" value="DEHYDROGENASE/REDUCTASE SDR FAMILY MEMBER 7B"/>
    <property type="match status" value="1"/>
</dbReference>
<evidence type="ECO:0000313" key="5">
    <source>
        <dbReference type="Proteomes" id="UP001519332"/>
    </source>
</evidence>
<dbReference type="Gene3D" id="3.40.50.720">
    <property type="entry name" value="NAD(P)-binding Rossmann-like Domain"/>
    <property type="match status" value="2"/>
</dbReference>
<dbReference type="SUPFAM" id="SSF51735">
    <property type="entry name" value="NAD(P)-binding Rossmann-fold domains"/>
    <property type="match status" value="2"/>
</dbReference>